<dbReference type="Gene3D" id="3.90.1150.10">
    <property type="entry name" value="Aspartate Aminotransferase, domain 1"/>
    <property type="match status" value="1"/>
</dbReference>
<dbReference type="PANTHER" id="PTHR43795:SF74">
    <property type="entry name" value="1-AMINOCYCLOPROPANE-1-CARBOXYLATE SYNTHASE-LIKE PROTEIN 1"/>
    <property type="match status" value="1"/>
</dbReference>
<dbReference type="GO" id="GO:0008483">
    <property type="term" value="F:transaminase activity"/>
    <property type="evidence" value="ECO:0007669"/>
    <property type="project" value="TreeGrafter"/>
</dbReference>
<dbReference type="SUPFAM" id="SSF53383">
    <property type="entry name" value="PLP-dependent transferases"/>
    <property type="match status" value="1"/>
</dbReference>
<dbReference type="InterPro" id="IPR050478">
    <property type="entry name" value="Ethylene_sulfur-biosynth"/>
</dbReference>
<dbReference type="GO" id="GO:0016847">
    <property type="term" value="F:1-aminocyclopropane-1-carboxylate synthase activity"/>
    <property type="evidence" value="ECO:0007669"/>
    <property type="project" value="UniProtKB-ARBA"/>
</dbReference>
<evidence type="ECO:0000256" key="2">
    <source>
        <dbReference type="ARBA" id="ARBA00022898"/>
    </source>
</evidence>
<dbReference type="InterPro" id="IPR004838">
    <property type="entry name" value="NHTrfase_class1_PyrdxlP-BS"/>
</dbReference>
<reference evidence="5 6" key="1">
    <citation type="submission" date="2019-09" db="EMBL/GenBank/DDBJ databases">
        <title>A chromosome-level genome assembly of the Chinese tupelo Nyssa sinensis.</title>
        <authorList>
            <person name="Yang X."/>
            <person name="Kang M."/>
            <person name="Yang Y."/>
            <person name="Xiong H."/>
            <person name="Wang M."/>
            <person name="Zhang Z."/>
            <person name="Wang Z."/>
            <person name="Wu H."/>
            <person name="Ma T."/>
            <person name="Liu J."/>
            <person name="Xi Z."/>
        </authorList>
    </citation>
    <scope>NUCLEOTIDE SEQUENCE [LARGE SCALE GENOMIC DNA]</scope>
    <source>
        <strain evidence="5">J267</strain>
        <tissue evidence="5">Leaf</tissue>
    </source>
</reference>
<dbReference type="InterPro" id="IPR015424">
    <property type="entry name" value="PyrdxlP-dep_Trfase"/>
</dbReference>
<feature type="domain" description="Aminotransferase class I/classII large" evidence="4">
    <location>
        <begin position="48"/>
        <end position="427"/>
    </location>
</feature>
<comment type="similarity">
    <text evidence="1">Belongs to the class-I pyridoxal-phosphate-dependent aminotransferase family.</text>
</comment>
<evidence type="ECO:0000256" key="1">
    <source>
        <dbReference type="ARBA" id="ARBA00007441"/>
    </source>
</evidence>
<evidence type="ECO:0000313" key="5">
    <source>
        <dbReference type="EMBL" id="KAA8516096.1"/>
    </source>
</evidence>
<keyword evidence="6" id="KW-1185">Reference proteome</keyword>
<dbReference type="PROSITE" id="PS00105">
    <property type="entry name" value="AA_TRANSFER_CLASS_1"/>
    <property type="match status" value="1"/>
</dbReference>
<dbReference type="PRINTS" id="PR00753">
    <property type="entry name" value="ACCSYNTHASE"/>
</dbReference>
<protein>
    <recommendedName>
        <fullName evidence="4">Aminotransferase class I/classII large domain-containing protein</fullName>
    </recommendedName>
</protein>
<gene>
    <name evidence="5" type="ORF">F0562_019275</name>
</gene>
<dbReference type="Proteomes" id="UP000325577">
    <property type="component" value="Linkage Group LG9"/>
</dbReference>
<feature type="region of interest" description="Disordered" evidence="3">
    <location>
        <begin position="463"/>
        <end position="485"/>
    </location>
</feature>
<evidence type="ECO:0000313" key="6">
    <source>
        <dbReference type="Proteomes" id="UP000325577"/>
    </source>
</evidence>
<dbReference type="PANTHER" id="PTHR43795">
    <property type="entry name" value="BIFUNCTIONAL ASPARTATE AMINOTRANSFERASE AND GLUTAMATE/ASPARTATE-PREPHENATE AMINOTRANSFERASE-RELATED"/>
    <property type="match status" value="1"/>
</dbReference>
<dbReference type="OrthoDB" id="691673at2759"/>
<dbReference type="CDD" id="cd00609">
    <property type="entry name" value="AAT_like"/>
    <property type="match status" value="1"/>
</dbReference>
<dbReference type="InterPro" id="IPR015422">
    <property type="entry name" value="PyrdxlP-dep_Trfase_small"/>
</dbReference>
<accession>A0A5J4ZED9</accession>
<dbReference type="AlphaFoldDB" id="A0A5J4ZED9"/>
<dbReference type="InterPro" id="IPR015421">
    <property type="entry name" value="PyrdxlP-dep_Trfase_major"/>
</dbReference>
<proteinExistence type="inferred from homology"/>
<evidence type="ECO:0000259" key="4">
    <source>
        <dbReference type="Pfam" id="PF00155"/>
    </source>
</evidence>
<dbReference type="Pfam" id="PF00155">
    <property type="entry name" value="Aminotran_1_2"/>
    <property type="match status" value="1"/>
</dbReference>
<organism evidence="5 6">
    <name type="scientific">Nyssa sinensis</name>
    <dbReference type="NCBI Taxonomy" id="561372"/>
    <lineage>
        <taxon>Eukaryota</taxon>
        <taxon>Viridiplantae</taxon>
        <taxon>Streptophyta</taxon>
        <taxon>Embryophyta</taxon>
        <taxon>Tracheophyta</taxon>
        <taxon>Spermatophyta</taxon>
        <taxon>Magnoliopsida</taxon>
        <taxon>eudicotyledons</taxon>
        <taxon>Gunneridae</taxon>
        <taxon>Pentapetalae</taxon>
        <taxon>asterids</taxon>
        <taxon>Cornales</taxon>
        <taxon>Nyssaceae</taxon>
        <taxon>Nyssa</taxon>
    </lineage>
</organism>
<dbReference type="InterPro" id="IPR004839">
    <property type="entry name" value="Aminotransferase_I/II_large"/>
</dbReference>
<dbReference type="GO" id="GO:0030170">
    <property type="term" value="F:pyridoxal phosphate binding"/>
    <property type="evidence" value="ECO:0007669"/>
    <property type="project" value="InterPro"/>
</dbReference>
<dbReference type="EMBL" id="CM018052">
    <property type="protein sequence ID" value="KAA8516096.1"/>
    <property type="molecule type" value="Genomic_DNA"/>
</dbReference>
<dbReference type="Gene3D" id="3.40.640.10">
    <property type="entry name" value="Type I PLP-dependent aspartate aminotransferase-like (Major domain)"/>
    <property type="match status" value="1"/>
</dbReference>
<sequence>MGFSNVNHQLLSEIATNDQHGENSSYFDGWKAYDSDPFHPTQNPNGVIQLGLAENQLSFDLIEEWIKENPRASICTTEGVSKFRDIAIFQDYHGLPEFRSGIAKFMERVRGGRVRYDPDRIVMSGGATGANELMMFCLADPGDAFLVPAPYYPGFDRDLKWRTRVQLLPVICESSNNFQITKAALEEAYERAKEASIKVKGLIIANPSNPLGTVLDRETLGSLVSFINEKNIHLVCDEIYAATVFSSPNFISVSEIIQEMECNRDLIHIVYSLSKDMGLPGLRVGIVYSYNDAVVNCARKMSSFGLVSSQTQHFLASLLSDEVFVGKFLAESSKRLAKRHKIFTEGLEEMGISCLKSNAGLFCWMSLRPLLKEATTEAETLLWRVIIKEVKLNVSPGSSFHCMEPGWFRVCFANMDDATVEVALGRIRKFVRQGKEGEATEKKKQWRKNLRLTLSSRIHGEAVMSPHKISPHSPIPHSPLVRAST</sequence>
<name>A0A5J4ZED9_9ASTE</name>
<evidence type="ECO:0000256" key="3">
    <source>
        <dbReference type="SAM" id="MobiDB-lite"/>
    </source>
</evidence>
<keyword evidence="2" id="KW-0663">Pyridoxal phosphate</keyword>